<name>A0A679K1Y6_9HYPH</name>
<dbReference type="EMBL" id="LR743511">
    <property type="protein sequence ID" value="CAA2143501.1"/>
    <property type="molecule type" value="Genomic_DNA"/>
</dbReference>
<evidence type="ECO:0000313" key="1">
    <source>
        <dbReference type="EMBL" id="CAA2143501.1"/>
    </source>
</evidence>
<sequence>MRPMPSPLSPELQAALARGLERRADHGVAGPDLDRIVDLLGEVPPERITTADGAIAYAAGLHREPLPSRRRWFGKPRTDSELLARSPDLALLFLFHRDGRMRESALARLSDGLPSPFLFAAVAWRLNDWSAPVRAAAMACARRCFPRTPPEVVARCAAALHLQRLGWSRWSGERAVLDEAFGRPDVTARLADLLIGQMTGPVARVLRAVSRTPALDPYLLRVAVEAVQPAARAAALSLLVEGKASWPVGRDWQWVDKSIGRRRLVFVYDARPLTVEPGLDAVIAQGIADRSAAVRRVALEGAMYRLKGRPEARTYATRLLGDHSPSVRERAEFILRTDTGEAPQAPASENGCG</sequence>
<dbReference type="RefSeq" id="WP_339161919.1">
    <property type="nucleotide sequence ID" value="NZ_LR743511.1"/>
</dbReference>
<gene>
    <name evidence="1" type="ORF">MBLL_02854</name>
</gene>
<proteinExistence type="predicted"/>
<protein>
    <submittedName>
        <fullName evidence="1">Uncharacterized protein</fullName>
    </submittedName>
</protein>
<accession>A0A679K1Y6</accession>
<dbReference type="AlphaFoldDB" id="A0A679K1Y6"/>
<organism evidence="1">
    <name type="scientific">Methylobacterium bullatum</name>
    <dbReference type="NCBI Taxonomy" id="570505"/>
    <lineage>
        <taxon>Bacteria</taxon>
        <taxon>Pseudomonadati</taxon>
        <taxon>Pseudomonadota</taxon>
        <taxon>Alphaproteobacteria</taxon>
        <taxon>Hyphomicrobiales</taxon>
        <taxon>Methylobacteriaceae</taxon>
        <taxon>Methylobacterium</taxon>
    </lineage>
</organism>
<reference evidence="1" key="1">
    <citation type="submission" date="2019-12" db="EMBL/GenBank/DDBJ databases">
        <authorList>
            <person name="Cremers G."/>
        </authorList>
    </citation>
    <scope>NUCLEOTIDE SEQUENCE</scope>
    <source>
        <strain evidence="1">Mbul2</strain>
    </source>
</reference>